<keyword evidence="8" id="KW-0472">Membrane</keyword>
<dbReference type="GO" id="GO:0005886">
    <property type="term" value="C:plasma membrane"/>
    <property type="evidence" value="ECO:0007669"/>
    <property type="project" value="UniProtKB-SubCell"/>
</dbReference>
<evidence type="ECO:0000259" key="9">
    <source>
        <dbReference type="Pfam" id="PF11356"/>
    </source>
</evidence>
<keyword evidence="2" id="KW-0813">Transport</keyword>
<keyword evidence="4" id="KW-0997">Cell inner membrane</keyword>
<evidence type="ECO:0000256" key="6">
    <source>
        <dbReference type="ARBA" id="ARBA00022927"/>
    </source>
</evidence>
<evidence type="ECO:0000256" key="1">
    <source>
        <dbReference type="ARBA" id="ARBA00004533"/>
    </source>
</evidence>
<keyword evidence="6" id="KW-0653">Protein transport</keyword>
<protein>
    <submittedName>
        <fullName evidence="10">General secretion pathway protein C</fullName>
    </submittedName>
</protein>
<dbReference type="Pfam" id="PF11356">
    <property type="entry name" value="T2SSC"/>
    <property type="match status" value="1"/>
</dbReference>
<proteinExistence type="predicted"/>
<comment type="subcellular location">
    <subcellularLocation>
        <location evidence="1">Cell inner membrane</location>
    </subcellularLocation>
</comment>
<dbReference type="Proteomes" id="UP000509579">
    <property type="component" value="Chromosome"/>
</dbReference>
<organism evidence="10 11">
    <name type="scientific">Comamonas antarctica</name>
    <dbReference type="NCBI Taxonomy" id="2743470"/>
    <lineage>
        <taxon>Bacteria</taxon>
        <taxon>Pseudomonadati</taxon>
        <taxon>Pseudomonadota</taxon>
        <taxon>Betaproteobacteria</taxon>
        <taxon>Burkholderiales</taxon>
        <taxon>Comamonadaceae</taxon>
        <taxon>Comamonas</taxon>
    </lineage>
</organism>
<gene>
    <name evidence="10" type="ORF">HUK68_16260</name>
</gene>
<evidence type="ECO:0000313" key="10">
    <source>
        <dbReference type="EMBL" id="QKV54334.1"/>
    </source>
</evidence>
<evidence type="ECO:0000256" key="3">
    <source>
        <dbReference type="ARBA" id="ARBA00022475"/>
    </source>
</evidence>
<evidence type="ECO:0000256" key="8">
    <source>
        <dbReference type="ARBA" id="ARBA00023136"/>
    </source>
</evidence>
<feature type="domain" description="Type II secretion system protein GspC N-terminal" evidence="9">
    <location>
        <begin position="68"/>
        <end position="124"/>
    </location>
</feature>
<evidence type="ECO:0000256" key="7">
    <source>
        <dbReference type="ARBA" id="ARBA00022989"/>
    </source>
</evidence>
<evidence type="ECO:0000256" key="2">
    <source>
        <dbReference type="ARBA" id="ARBA00022448"/>
    </source>
</evidence>
<dbReference type="InterPro" id="IPR024961">
    <property type="entry name" value="T2SS_GspC_N"/>
</dbReference>
<evidence type="ECO:0000313" key="11">
    <source>
        <dbReference type="Proteomes" id="UP000509579"/>
    </source>
</evidence>
<evidence type="ECO:0000256" key="4">
    <source>
        <dbReference type="ARBA" id="ARBA00022519"/>
    </source>
</evidence>
<dbReference type="GO" id="GO:0015031">
    <property type="term" value="P:protein transport"/>
    <property type="evidence" value="ECO:0007669"/>
    <property type="project" value="UniProtKB-KW"/>
</dbReference>
<evidence type="ECO:0000256" key="5">
    <source>
        <dbReference type="ARBA" id="ARBA00022692"/>
    </source>
</evidence>
<keyword evidence="7" id="KW-1133">Transmembrane helix</keyword>
<keyword evidence="3" id="KW-1003">Cell membrane</keyword>
<dbReference type="EMBL" id="CP054840">
    <property type="protein sequence ID" value="QKV54334.1"/>
    <property type="molecule type" value="Genomic_DNA"/>
</dbReference>
<dbReference type="AlphaFoldDB" id="A0A6N1X4E8"/>
<sequence>MVTNSLQIWRVRTGTLILWASAGACVVFWALRLATPAGAAMVPVAAPAPVSVDLQAMAQVLGAGPALPVAQAPAAPSRYTLHGLLAGRDSGRGAAVIGVNGQPARAFPVGAQVDEGLVLQSVGVQQARLGPSQQGSATVTLELPIKK</sequence>
<keyword evidence="11" id="KW-1185">Reference proteome</keyword>
<keyword evidence="5" id="KW-0812">Transmembrane</keyword>
<reference evidence="10 11" key="1">
    <citation type="submission" date="2020-06" db="EMBL/GenBank/DDBJ databases">
        <title>Acidovorax antarctica sp. nov., isolated from Corinth ice sheet soil, Antarctic Fields Peninsula.</title>
        <authorList>
            <person name="Xu Q."/>
            <person name="Peng F."/>
        </authorList>
    </citation>
    <scope>NUCLEOTIDE SEQUENCE [LARGE SCALE GENOMIC DNA]</scope>
    <source>
        <strain evidence="10 11">16-35-5</strain>
    </source>
</reference>
<accession>A0A6N1X4E8</accession>
<name>A0A6N1X4E8_9BURK</name>
<dbReference type="KEGG" id="aant:HUK68_16260"/>